<dbReference type="EMBL" id="LKCW01000035">
    <property type="protein sequence ID" value="KPM43319.1"/>
    <property type="molecule type" value="Genomic_DNA"/>
</dbReference>
<dbReference type="AlphaFoldDB" id="A0A0P7AZX4"/>
<organism evidence="1 2">
    <name type="scientific">Neonectria ditissima</name>
    <dbReference type="NCBI Taxonomy" id="78410"/>
    <lineage>
        <taxon>Eukaryota</taxon>
        <taxon>Fungi</taxon>
        <taxon>Dikarya</taxon>
        <taxon>Ascomycota</taxon>
        <taxon>Pezizomycotina</taxon>
        <taxon>Sordariomycetes</taxon>
        <taxon>Hypocreomycetidae</taxon>
        <taxon>Hypocreales</taxon>
        <taxon>Nectriaceae</taxon>
        <taxon>Neonectria</taxon>
    </lineage>
</organism>
<keyword evidence="2" id="KW-1185">Reference proteome</keyword>
<evidence type="ECO:0000313" key="2">
    <source>
        <dbReference type="Proteomes" id="UP000050424"/>
    </source>
</evidence>
<comment type="caution">
    <text evidence="1">The sequence shown here is derived from an EMBL/GenBank/DDBJ whole genome shotgun (WGS) entry which is preliminary data.</text>
</comment>
<sequence>MGLELDLRPCICTPSHPHHPPPSEKPLRIQIEGPKAAVQRLLPDIQWYTNVVDLEFPQPAGLELAKMAYQKIYGREARSDIAGDLVVRDEYLGWIERTRQAGLDIGATDESKFSRGIDYYGVTFDHLVPSDDVDPEVLQINIIDIEDDEGEYANESLPFSVDPAEFDPE</sequence>
<dbReference type="OrthoDB" id="5150140at2759"/>
<dbReference type="STRING" id="78410.A0A0P7AZX4"/>
<accession>A0A0P7AZX4</accession>
<gene>
    <name evidence="1" type="ORF">AK830_g3286</name>
</gene>
<reference evidence="1 2" key="1">
    <citation type="submission" date="2015-09" db="EMBL/GenBank/DDBJ databases">
        <title>Draft genome of a European isolate of the apple canker pathogen Neonectria ditissima.</title>
        <authorList>
            <person name="Gomez-Cortecero A."/>
            <person name="Harrison R.J."/>
            <person name="Armitage A.D."/>
        </authorList>
    </citation>
    <scope>NUCLEOTIDE SEQUENCE [LARGE SCALE GENOMIC DNA]</scope>
    <source>
        <strain evidence="1 2">R09/05</strain>
    </source>
</reference>
<dbReference type="Proteomes" id="UP000050424">
    <property type="component" value="Unassembled WGS sequence"/>
</dbReference>
<evidence type="ECO:0000313" key="1">
    <source>
        <dbReference type="EMBL" id="KPM43319.1"/>
    </source>
</evidence>
<protein>
    <submittedName>
        <fullName evidence="1">Uncharacterized protein</fullName>
    </submittedName>
</protein>
<name>A0A0P7AZX4_9HYPO</name>
<proteinExistence type="predicted"/>